<protein>
    <submittedName>
        <fullName evidence="2">Uncharacterized protein</fullName>
    </submittedName>
</protein>
<feature type="compositionally biased region" description="Basic and acidic residues" evidence="1">
    <location>
        <begin position="61"/>
        <end position="74"/>
    </location>
</feature>
<evidence type="ECO:0000313" key="3">
    <source>
        <dbReference type="Proteomes" id="UP001358586"/>
    </source>
</evidence>
<keyword evidence="3" id="KW-1185">Reference proteome</keyword>
<name>A0ABR0N3J5_GOSAR</name>
<proteinExistence type="predicted"/>
<organism evidence="2 3">
    <name type="scientific">Gossypium arboreum</name>
    <name type="common">Tree cotton</name>
    <name type="synonym">Gossypium nanking</name>
    <dbReference type="NCBI Taxonomy" id="29729"/>
    <lineage>
        <taxon>Eukaryota</taxon>
        <taxon>Viridiplantae</taxon>
        <taxon>Streptophyta</taxon>
        <taxon>Embryophyta</taxon>
        <taxon>Tracheophyta</taxon>
        <taxon>Spermatophyta</taxon>
        <taxon>Magnoliopsida</taxon>
        <taxon>eudicotyledons</taxon>
        <taxon>Gunneridae</taxon>
        <taxon>Pentapetalae</taxon>
        <taxon>rosids</taxon>
        <taxon>malvids</taxon>
        <taxon>Malvales</taxon>
        <taxon>Malvaceae</taxon>
        <taxon>Malvoideae</taxon>
        <taxon>Gossypium</taxon>
    </lineage>
</organism>
<feature type="region of interest" description="Disordered" evidence="1">
    <location>
        <begin position="52"/>
        <end position="74"/>
    </location>
</feature>
<accession>A0ABR0N3J5</accession>
<gene>
    <name evidence="2" type="ORF">PVK06_039686</name>
</gene>
<sequence length="74" mass="8153">MSHPTSPSAAHSATSAMTSSLTDGVVDSRFFATKKISMYKLQRFLDTDTVLPSSQVSDTDGVLHENPEFVRYEQ</sequence>
<evidence type="ECO:0000256" key="1">
    <source>
        <dbReference type="SAM" id="MobiDB-lite"/>
    </source>
</evidence>
<evidence type="ECO:0000313" key="2">
    <source>
        <dbReference type="EMBL" id="KAK5785134.1"/>
    </source>
</evidence>
<dbReference type="Proteomes" id="UP001358586">
    <property type="component" value="Chromosome 11"/>
</dbReference>
<comment type="caution">
    <text evidence="2">The sequence shown here is derived from an EMBL/GenBank/DDBJ whole genome shotgun (WGS) entry which is preliminary data.</text>
</comment>
<reference evidence="2 3" key="1">
    <citation type="submission" date="2023-03" db="EMBL/GenBank/DDBJ databases">
        <title>WGS of Gossypium arboreum.</title>
        <authorList>
            <person name="Yu D."/>
        </authorList>
    </citation>
    <scope>NUCLEOTIDE SEQUENCE [LARGE SCALE GENOMIC DNA]</scope>
    <source>
        <tissue evidence="2">Leaf</tissue>
    </source>
</reference>
<dbReference type="EMBL" id="JARKNE010000011">
    <property type="protein sequence ID" value="KAK5785134.1"/>
    <property type="molecule type" value="Genomic_DNA"/>
</dbReference>